<dbReference type="PANTHER" id="PTHR10218:SF130">
    <property type="entry name" value="GUANINE NUCLEOTIDE-BINDING PROTEIN SUBUNIT ALPHA-12"/>
    <property type="match status" value="1"/>
</dbReference>
<evidence type="ECO:0000256" key="2">
    <source>
        <dbReference type="ARBA" id="ARBA00022723"/>
    </source>
</evidence>
<dbReference type="Gene3D" id="3.40.50.300">
    <property type="entry name" value="P-loop containing nucleotide triphosphate hydrolases"/>
    <property type="match status" value="1"/>
</dbReference>
<evidence type="ECO:0000256" key="3">
    <source>
        <dbReference type="ARBA" id="ARBA00022741"/>
    </source>
</evidence>
<protein>
    <submittedName>
        <fullName evidence="9">Guanine nucleotide-binding protein subunit alpha-12 isoform X1</fullName>
    </submittedName>
</protein>
<keyword evidence="5" id="KW-0342">GTP-binding</keyword>
<keyword evidence="3" id="KW-0547">Nucleotide-binding</keyword>
<dbReference type="Gene3D" id="1.10.400.10">
    <property type="entry name" value="GI Alpha 1, domain 2-like"/>
    <property type="match status" value="1"/>
</dbReference>
<dbReference type="InterPro" id="IPR000469">
    <property type="entry name" value="Gprotein_alpha_12/13"/>
</dbReference>
<dbReference type="SUPFAM" id="SSF47895">
    <property type="entry name" value="Transducin (alpha subunit), insertion domain"/>
    <property type="match status" value="1"/>
</dbReference>
<dbReference type="SUPFAM" id="SSF52540">
    <property type="entry name" value="P-loop containing nucleoside triphosphate hydrolases"/>
    <property type="match status" value="1"/>
</dbReference>
<sequence length="396" mass="45849">MSGVVRTLSRCLLPAEAGGARERRAGGSGARDAEREARRRSRDIDAGLARERRAVRRLVKILLLGAGESGKSTFLKQMRIIHGREFDQKALLEFRDTIFDNILKVRAPRRPRPRTCAQGSRVLVDARDKLGIPWQYSENEKHGMFLLAFENKAGLPVEPATFQLYVPALSALWRDSGIREAFSRRSEFQLGESVKYFLDNLDRIGQLNYFPSKQDILLARKATKGIVEHDFVIKKIPFKMVDVGGQRSQRQKWFQCFDGITSILFMVSSSEYDQVLMEDRRTNRLLEAMSIFETIVNNKLFFNVSIILFLNKTDLLVEKVKTVSIKKHFPDFKGDPHRLEDVQRYLVQCFDRKRRNRTKPLFHHFTTAIDTENIRFVFHAVKDTILQENLKDIMLQ</sequence>
<proteinExistence type="inferred from homology"/>
<keyword evidence="2" id="KW-0479">Metal-binding</keyword>
<dbReference type="Proteomes" id="UP001652583">
    <property type="component" value="Chromosome E3"/>
</dbReference>
<evidence type="ECO:0000256" key="6">
    <source>
        <dbReference type="ARBA" id="ARBA00023224"/>
    </source>
</evidence>
<evidence type="ECO:0000256" key="7">
    <source>
        <dbReference type="SAM" id="MobiDB-lite"/>
    </source>
</evidence>
<reference evidence="9" key="1">
    <citation type="submission" date="2025-08" db="UniProtKB">
        <authorList>
            <consortium name="RefSeq"/>
        </authorList>
    </citation>
    <scope>IDENTIFICATION</scope>
    <source>
        <tissue evidence="9">Blood</tissue>
    </source>
</reference>
<evidence type="ECO:0000256" key="1">
    <source>
        <dbReference type="ARBA" id="ARBA00010405"/>
    </source>
</evidence>
<keyword evidence="8" id="KW-1185">Reference proteome</keyword>
<comment type="similarity">
    <text evidence="1">Belongs to the G-alpha family. G(12) subfamily.</text>
</comment>
<dbReference type="PANTHER" id="PTHR10218">
    <property type="entry name" value="GTP-BINDING PROTEIN ALPHA SUBUNIT"/>
    <property type="match status" value="1"/>
</dbReference>
<keyword evidence="6" id="KW-0807">Transducer</keyword>
<dbReference type="PROSITE" id="PS51882">
    <property type="entry name" value="G_ALPHA"/>
    <property type="match status" value="1"/>
</dbReference>
<name>A0ABM3PDJ8_ACIJB</name>
<evidence type="ECO:0000256" key="5">
    <source>
        <dbReference type="ARBA" id="ARBA00023134"/>
    </source>
</evidence>
<dbReference type="GeneID" id="106984497"/>
<dbReference type="InterPro" id="IPR001019">
    <property type="entry name" value="Gprotein_alpha_su"/>
</dbReference>
<feature type="region of interest" description="Disordered" evidence="7">
    <location>
        <begin position="19"/>
        <end position="41"/>
    </location>
</feature>
<evidence type="ECO:0000313" key="8">
    <source>
        <dbReference type="Proteomes" id="UP001652583"/>
    </source>
</evidence>
<dbReference type="PRINTS" id="PR00318">
    <property type="entry name" value="GPROTEINA"/>
</dbReference>
<gene>
    <name evidence="9" type="primary">GNA12</name>
</gene>
<dbReference type="SMART" id="SM00275">
    <property type="entry name" value="G_alpha"/>
    <property type="match status" value="1"/>
</dbReference>
<keyword evidence="4" id="KW-0460">Magnesium</keyword>
<dbReference type="PRINTS" id="PR00440">
    <property type="entry name" value="GPROTEINA12"/>
</dbReference>
<organism evidence="8 9">
    <name type="scientific">Acinonyx jubatus</name>
    <name type="common">Cheetah</name>
    <dbReference type="NCBI Taxonomy" id="32536"/>
    <lineage>
        <taxon>Eukaryota</taxon>
        <taxon>Metazoa</taxon>
        <taxon>Chordata</taxon>
        <taxon>Craniata</taxon>
        <taxon>Vertebrata</taxon>
        <taxon>Euteleostomi</taxon>
        <taxon>Mammalia</taxon>
        <taxon>Eutheria</taxon>
        <taxon>Laurasiatheria</taxon>
        <taxon>Carnivora</taxon>
        <taxon>Feliformia</taxon>
        <taxon>Felidae</taxon>
        <taxon>Felinae</taxon>
        <taxon>Acinonyx</taxon>
    </lineage>
</organism>
<dbReference type="CDD" id="cd00066">
    <property type="entry name" value="G-alpha"/>
    <property type="match status" value="1"/>
</dbReference>
<evidence type="ECO:0000313" key="9">
    <source>
        <dbReference type="RefSeq" id="XP_053069756.1"/>
    </source>
</evidence>
<dbReference type="Pfam" id="PF00503">
    <property type="entry name" value="G-alpha"/>
    <property type="match status" value="1"/>
</dbReference>
<accession>A0ABM3PDJ8</accession>
<dbReference type="InterPro" id="IPR027417">
    <property type="entry name" value="P-loop_NTPase"/>
</dbReference>
<dbReference type="RefSeq" id="XP_053069756.1">
    <property type="nucleotide sequence ID" value="XM_053213781.1"/>
</dbReference>
<dbReference type="InterPro" id="IPR011025">
    <property type="entry name" value="GproteinA_insert"/>
</dbReference>
<evidence type="ECO:0000256" key="4">
    <source>
        <dbReference type="ARBA" id="ARBA00022842"/>
    </source>
</evidence>